<protein>
    <submittedName>
        <fullName evidence="2">Uncharacterized protein</fullName>
    </submittedName>
</protein>
<comment type="caution">
    <text evidence="2">The sequence shown here is derived from an EMBL/GenBank/DDBJ whole genome shotgun (WGS) entry which is preliminary data.</text>
</comment>
<evidence type="ECO:0000313" key="2">
    <source>
        <dbReference type="EMBL" id="SHI29378.1"/>
    </source>
</evidence>
<name>A0ABY1HY29_9ACTO</name>
<accession>A0ABY1HY29</accession>
<reference evidence="2 3" key="1">
    <citation type="submission" date="2016-11" db="EMBL/GenBank/DDBJ databases">
        <authorList>
            <person name="Varghese N."/>
            <person name="Submissions S."/>
        </authorList>
    </citation>
    <scope>NUCLEOTIDE SEQUENCE [LARGE SCALE GENOMIC DNA]</scope>
    <source>
        <strain evidence="2 3">PA</strain>
    </source>
</reference>
<sequence length="39" mass="4725">MIQALQLDGHQPRSKHERRTEKYGIHYTNQEKFLDNDNI</sequence>
<feature type="region of interest" description="Disordered" evidence="1">
    <location>
        <begin position="1"/>
        <end position="25"/>
    </location>
</feature>
<proteinExistence type="predicted"/>
<gene>
    <name evidence="2" type="ORF">SAMN05216246_101105</name>
</gene>
<evidence type="ECO:0000313" key="3">
    <source>
        <dbReference type="Proteomes" id="UP000184390"/>
    </source>
</evidence>
<evidence type="ECO:0000256" key="1">
    <source>
        <dbReference type="SAM" id="MobiDB-lite"/>
    </source>
</evidence>
<dbReference type="EMBL" id="FQYL01000001">
    <property type="protein sequence ID" value="SHI29378.1"/>
    <property type="molecule type" value="Genomic_DNA"/>
</dbReference>
<dbReference type="Proteomes" id="UP000184390">
    <property type="component" value="Unassembled WGS sequence"/>
</dbReference>
<keyword evidence="3" id="KW-1185">Reference proteome</keyword>
<organism evidence="2 3">
    <name type="scientific">Actinomyces denticolens</name>
    <dbReference type="NCBI Taxonomy" id="52767"/>
    <lineage>
        <taxon>Bacteria</taxon>
        <taxon>Bacillati</taxon>
        <taxon>Actinomycetota</taxon>
        <taxon>Actinomycetes</taxon>
        <taxon>Actinomycetales</taxon>
        <taxon>Actinomycetaceae</taxon>
        <taxon>Actinomyces</taxon>
    </lineage>
</organism>